<comment type="pathway">
    <text evidence="3">Lipid metabolism.</text>
</comment>
<evidence type="ECO:0000256" key="11">
    <source>
        <dbReference type="ARBA" id="ARBA00022989"/>
    </source>
</evidence>
<feature type="compositionally biased region" description="Low complexity" evidence="15">
    <location>
        <begin position="872"/>
        <end position="885"/>
    </location>
</feature>
<feature type="compositionally biased region" description="Polar residues" evidence="15">
    <location>
        <begin position="477"/>
        <end position="530"/>
    </location>
</feature>
<feature type="transmembrane region" description="Helical" evidence="16">
    <location>
        <begin position="6"/>
        <end position="22"/>
    </location>
</feature>
<evidence type="ECO:0000256" key="3">
    <source>
        <dbReference type="ARBA" id="ARBA00005189"/>
    </source>
</evidence>
<feature type="transmembrane region" description="Helical" evidence="16">
    <location>
        <begin position="156"/>
        <end position="174"/>
    </location>
</feature>
<evidence type="ECO:0000256" key="5">
    <source>
        <dbReference type="ARBA" id="ARBA00013244"/>
    </source>
</evidence>
<reference evidence="17" key="1">
    <citation type="submission" date="2019-11" db="EMBL/GenBank/DDBJ databases">
        <title>Leishmania tarentolae CDS.</title>
        <authorList>
            <person name="Goto Y."/>
            <person name="Yamagishi J."/>
        </authorList>
    </citation>
    <scope>NUCLEOTIDE SEQUENCE [LARGE SCALE GENOMIC DNA]</scope>
    <source>
        <strain evidence="17">Parrot Tar II</strain>
    </source>
</reference>
<organism evidence="17 18">
    <name type="scientific">Leishmania tarentolae</name>
    <name type="common">Sauroleishmania tarentolae</name>
    <dbReference type="NCBI Taxonomy" id="5689"/>
    <lineage>
        <taxon>Eukaryota</taxon>
        <taxon>Discoba</taxon>
        <taxon>Euglenozoa</taxon>
        <taxon>Kinetoplastea</taxon>
        <taxon>Metakinetoplastina</taxon>
        <taxon>Trypanosomatida</taxon>
        <taxon>Trypanosomatidae</taxon>
        <taxon>Leishmaniinae</taxon>
        <taxon>Leishmania</taxon>
        <taxon>lizard Leishmania</taxon>
    </lineage>
</organism>
<evidence type="ECO:0000256" key="13">
    <source>
        <dbReference type="ARBA" id="ARBA00023136"/>
    </source>
</evidence>
<evidence type="ECO:0000313" key="17">
    <source>
        <dbReference type="EMBL" id="GET91842.1"/>
    </source>
</evidence>
<dbReference type="EMBL" id="BLBS01000051">
    <property type="protein sequence ID" value="GET91842.1"/>
    <property type="molecule type" value="Genomic_DNA"/>
</dbReference>
<gene>
    <name evidence="17" type="ORF">LtaPh_3310900</name>
</gene>
<accession>A0A640KQQ1</accession>
<dbReference type="GO" id="GO:0004144">
    <property type="term" value="F:diacylglycerol O-acyltransferase activity"/>
    <property type="evidence" value="ECO:0007669"/>
    <property type="project" value="UniProtKB-EC"/>
</dbReference>
<feature type="region of interest" description="Disordered" evidence="15">
    <location>
        <begin position="474"/>
        <end position="530"/>
    </location>
</feature>
<keyword evidence="12" id="KW-0443">Lipid metabolism</keyword>
<keyword evidence="6" id="KW-0444">Lipid biosynthesis</keyword>
<feature type="region of interest" description="Disordered" evidence="15">
    <location>
        <begin position="112"/>
        <end position="143"/>
    </location>
</feature>
<evidence type="ECO:0000256" key="10">
    <source>
        <dbReference type="ARBA" id="ARBA00022824"/>
    </source>
</evidence>
<keyword evidence="11 16" id="KW-1133">Transmembrane helix</keyword>
<keyword evidence="10" id="KW-0256">Endoplasmic reticulum</keyword>
<dbReference type="GO" id="GO:0006071">
    <property type="term" value="P:glycerol metabolic process"/>
    <property type="evidence" value="ECO:0007669"/>
    <property type="project" value="UniProtKB-KW"/>
</dbReference>
<feature type="region of interest" description="Disordered" evidence="15">
    <location>
        <begin position="662"/>
        <end position="696"/>
    </location>
</feature>
<feature type="compositionally biased region" description="Acidic residues" evidence="15">
    <location>
        <begin position="687"/>
        <end position="696"/>
    </location>
</feature>
<feature type="compositionally biased region" description="Polar residues" evidence="15">
    <location>
        <begin position="827"/>
        <end position="842"/>
    </location>
</feature>
<feature type="compositionally biased region" description="Polar residues" evidence="15">
    <location>
        <begin position="853"/>
        <end position="871"/>
    </location>
</feature>
<evidence type="ECO:0000313" key="18">
    <source>
        <dbReference type="Proteomes" id="UP000419144"/>
    </source>
</evidence>
<dbReference type="InterPro" id="IPR007130">
    <property type="entry name" value="DAGAT"/>
</dbReference>
<keyword evidence="13 16" id="KW-0472">Membrane</keyword>
<evidence type="ECO:0000256" key="16">
    <source>
        <dbReference type="SAM" id="Phobius"/>
    </source>
</evidence>
<dbReference type="PANTHER" id="PTHR12317:SF0">
    <property type="entry name" value="ACYLTRANSFERASE"/>
    <property type="match status" value="1"/>
</dbReference>
<evidence type="ECO:0000256" key="15">
    <source>
        <dbReference type="SAM" id="MobiDB-lite"/>
    </source>
</evidence>
<comment type="subcellular location">
    <subcellularLocation>
        <location evidence="1">Endoplasmic reticulum membrane</location>
        <topology evidence="1">Multi-pass membrane protein</topology>
    </subcellularLocation>
</comment>
<dbReference type="OrthoDB" id="264532at2759"/>
<keyword evidence="7" id="KW-0808">Transferase</keyword>
<feature type="compositionally biased region" description="Basic and acidic residues" evidence="15">
    <location>
        <begin position="674"/>
        <end position="686"/>
    </location>
</feature>
<protein>
    <recommendedName>
        <fullName evidence="5">diacylglycerol O-acyltransferase</fullName>
        <ecNumber evidence="5">2.3.1.20</ecNumber>
    </recommendedName>
</protein>
<evidence type="ECO:0000256" key="9">
    <source>
        <dbReference type="ARBA" id="ARBA00022798"/>
    </source>
</evidence>
<feature type="region of interest" description="Disordered" evidence="15">
    <location>
        <begin position="826"/>
        <end position="916"/>
    </location>
</feature>
<sequence>MLPIFYLFLLAAVTVLPLLSFLRKGAILRGGVVAAAQGPRRGIRSHFTAFCGRKSASSLTKRTRTAPAFTDATVNSATLDSAARALGSPVSPHSQSRELFLQARRKADVERQRQRLLQASGRPAAATDAQSARPSSSGVTSTWDQKQLSADDSIRLVFLFTLAVPTFAFEYFSLRTMEPKVLRWIHRHCRSINAAAVVDENCQTLLPVPLANLLLGVSCVALVWYASFVYLDHRDKDVSLKRHNKRWVDRAVNWFKFCVYRRYVDFQCRWWKRYFSLQLVPAYGPLPLFLFPDEAEAGARRQATESGHSSMRTFGVVPAIHHSPFFLSTATLSAFDVTSPTGTPVSTVGAALGNELSTTPHKIENNDVDDWDEDERKLLRLRHGPASTMSTRLSLKQRRDAYVHPDELHARQPSVSFSSSPPPKPPAMRRAHYFFAAHPHGILPWCCCVNMISNVTDRDEKLFLDNRDMVLHPRGASHSTVPSESGHQASPSLPRTPHTVTTSRTRAMSPTSGLTLGPSESPTTIAVEDSSATDSADGGVAYAKGRYYVYNPLFKKFFLRLDKDEAVPATPVDAEMYRLRLRNAEAKRDAATLKSGDHAGAAVTRASSLRRLLKVRIRAVVATFPFYVPLMREVYMFYGYMDASYVTCKRVLLYNNSTQREREGLAPASPGASRKADIHPDAKDCGMDNEEASDDEYDENAFPDDLNHLLLFPGGASEALLSSAHGPARLLLRRRKGFLRLAIHTQSGLVPVYTFGETDYFEQCNPATTRNTTRADDDEGSTYMSLQGPVADAPVRQDSAGGDGAAPQAAPNALLLSQEAQLIHEQPPQSGATERRQQSNPTLAFRPTRRSGDNISSIGTTPQSVMKTPCQSPSSVTTLTSPPLSMAHQHESGKDQERRLPSEESEARGWSRWSPTPLNVQPLSLEEQHVGGDSTPLLKELEARTTMNHETSLPKNVQDGLLSVPAHVAHPHAAEEEGKMAAASSPLAVSYFIRLIQLLQRLFQETFGLSLPIVKNIIPRRVTGATVVGRPIYFELPPELQRMYTDPANYFDKEKDQEVLRAAQEVYFHELQELFLKYAPQYLKDPSRRKLEII</sequence>
<dbReference type="GO" id="GO:0005789">
    <property type="term" value="C:endoplasmic reticulum membrane"/>
    <property type="evidence" value="ECO:0007669"/>
    <property type="project" value="UniProtKB-SubCell"/>
</dbReference>
<evidence type="ECO:0000256" key="12">
    <source>
        <dbReference type="ARBA" id="ARBA00023098"/>
    </source>
</evidence>
<comment type="pathway">
    <text evidence="2">Glycerolipid metabolism; triacylglycerol biosynthesis.</text>
</comment>
<evidence type="ECO:0000256" key="14">
    <source>
        <dbReference type="ARBA" id="ARBA00023315"/>
    </source>
</evidence>
<comment type="similarity">
    <text evidence="4">Belongs to the diacylglycerol acyltransferase family.</text>
</comment>
<evidence type="ECO:0000256" key="7">
    <source>
        <dbReference type="ARBA" id="ARBA00022679"/>
    </source>
</evidence>
<feature type="compositionally biased region" description="Basic and acidic residues" evidence="15">
    <location>
        <begin position="888"/>
        <end position="909"/>
    </location>
</feature>
<evidence type="ECO:0000256" key="2">
    <source>
        <dbReference type="ARBA" id="ARBA00004771"/>
    </source>
</evidence>
<evidence type="ECO:0000256" key="8">
    <source>
        <dbReference type="ARBA" id="ARBA00022692"/>
    </source>
</evidence>
<dbReference type="Pfam" id="PF03982">
    <property type="entry name" value="DAGAT"/>
    <property type="match status" value="1"/>
</dbReference>
<dbReference type="PANTHER" id="PTHR12317">
    <property type="entry name" value="DIACYLGLYCEROL O-ACYLTRANSFERASE"/>
    <property type="match status" value="1"/>
</dbReference>
<evidence type="ECO:0000256" key="4">
    <source>
        <dbReference type="ARBA" id="ARBA00005420"/>
    </source>
</evidence>
<keyword evidence="8 16" id="KW-0812">Transmembrane</keyword>
<name>A0A640KQQ1_LEITA</name>
<keyword evidence="9" id="KW-0319">Glycerol metabolism</keyword>
<feature type="compositionally biased region" description="Polar residues" evidence="15">
    <location>
        <begin position="128"/>
        <end position="143"/>
    </location>
</feature>
<evidence type="ECO:0000256" key="6">
    <source>
        <dbReference type="ARBA" id="ARBA00022516"/>
    </source>
</evidence>
<proteinExistence type="inferred from homology"/>
<dbReference type="EC" id="2.3.1.20" evidence="5"/>
<dbReference type="GO" id="GO:0019432">
    <property type="term" value="P:triglyceride biosynthetic process"/>
    <property type="evidence" value="ECO:0007669"/>
    <property type="project" value="TreeGrafter"/>
</dbReference>
<dbReference type="AlphaFoldDB" id="A0A640KQQ1"/>
<evidence type="ECO:0000256" key="1">
    <source>
        <dbReference type="ARBA" id="ARBA00004477"/>
    </source>
</evidence>
<keyword evidence="14" id="KW-0012">Acyltransferase</keyword>
<dbReference type="Proteomes" id="UP000419144">
    <property type="component" value="Unassembled WGS sequence"/>
</dbReference>
<comment type="caution">
    <text evidence="17">The sequence shown here is derived from an EMBL/GenBank/DDBJ whole genome shotgun (WGS) entry which is preliminary data.</text>
</comment>
<keyword evidence="18" id="KW-1185">Reference proteome</keyword>
<dbReference type="VEuPathDB" id="TriTrypDB:LtaPh_3310900"/>